<comment type="caution">
    <text evidence="6">The sequence shown here is derived from an EMBL/GenBank/DDBJ whole genome shotgun (WGS) entry which is preliminary data.</text>
</comment>
<keyword evidence="4" id="KW-0676">Redox-active center</keyword>
<sequence>MAFLLFLILVINRATFQPLRLGDTVKDFSITSFEGEKLQLSDLRGKTVLVNIWASWCVECQAEAALLENAWQQAPEDVVFIGVDYADTQSAAKQFLAANGITYFNGPDLQAKISGYFQITGVPETFLIDKEGRLAAIKIGSFASAEELNAFLQK</sequence>
<evidence type="ECO:0000256" key="3">
    <source>
        <dbReference type="ARBA" id="ARBA00023157"/>
    </source>
</evidence>
<evidence type="ECO:0000256" key="4">
    <source>
        <dbReference type="ARBA" id="ARBA00023284"/>
    </source>
</evidence>
<dbReference type="PANTHER" id="PTHR42852:SF6">
    <property type="entry name" value="THIOL:DISULFIDE INTERCHANGE PROTEIN DSBE"/>
    <property type="match status" value="1"/>
</dbReference>
<dbReference type="InterPro" id="IPR050553">
    <property type="entry name" value="Thioredoxin_ResA/DsbE_sf"/>
</dbReference>
<dbReference type="InterPro" id="IPR036249">
    <property type="entry name" value="Thioredoxin-like_sf"/>
</dbReference>
<dbReference type="InterPro" id="IPR013766">
    <property type="entry name" value="Thioredoxin_domain"/>
</dbReference>
<proteinExistence type="predicted"/>
<dbReference type="PANTHER" id="PTHR42852">
    <property type="entry name" value="THIOL:DISULFIDE INTERCHANGE PROTEIN DSBE"/>
    <property type="match status" value="1"/>
</dbReference>
<dbReference type="PROSITE" id="PS51352">
    <property type="entry name" value="THIOREDOXIN_2"/>
    <property type="match status" value="1"/>
</dbReference>
<name>A0A645H3B7_9ZZZZ</name>
<dbReference type="EMBL" id="VSSQ01081395">
    <property type="protein sequence ID" value="MPN30323.1"/>
    <property type="molecule type" value="Genomic_DNA"/>
</dbReference>
<keyword evidence="2" id="KW-0201">Cytochrome c-type biogenesis</keyword>
<dbReference type="Gene3D" id="3.40.30.10">
    <property type="entry name" value="Glutaredoxin"/>
    <property type="match status" value="1"/>
</dbReference>
<dbReference type="AlphaFoldDB" id="A0A645H3B7"/>
<dbReference type="Pfam" id="PF00578">
    <property type="entry name" value="AhpC-TSA"/>
    <property type="match status" value="1"/>
</dbReference>
<dbReference type="SUPFAM" id="SSF52833">
    <property type="entry name" value="Thioredoxin-like"/>
    <property type="match status" value="1"/>
</dbReference>
<protein>
    <submittedName>
        <fullName evidence="6">Thiol-disulfide oxidoreductase ResA</fullName>
    </submittedName>
</protein>
<dbReference type="GO" id="GO:0030313">
    <property type="term" value="C:cell envelope"/>
    <property type="evidence" value="ECO:0007669"/>
    <property type="project" value="UniProtKB-SubCell"/>
</dbReference>
<dbReference type="GO" id="GO:0016209">
    <property type="term" value="F:antioxidant activity"/>
    <property type="evidence" value="ECO:0007669"/>
    <property type="project" value="InterPro"/>
</dbReference>
<evidence type="ECO:0000256" key="1">
    <source>
        <dbReference type="ARBA" id="ARBA00004196"/>
    </source>
</evidence>
<keyword evidence="3" id="KW-1015">Disulfide bond</keyword>
<comment type="subcellular location">
    <subcellularLocation>
        <location evidence="1">Cell envelope</location>
    </subcellularLocation>
</comment>
<dbReference type="CDD" id="cd02966">
    <property type="entry name" value="TlpA_like_family"/>
    <property type="match status" value="1"/>
</dbReference>
<evidence type="ECO:0000259" key="5">
    <source>
        <dbReference type="PROSITE" id="PS51352"/>
    </source>
</evidence>
<dbReference type="InterPro" id="IPR000866">
    <property type="entry name" value="AhpC/TSA"/>
</dbReference>
<dbReference type="GO" id="GO:0016491">
    <property type="term" value="F:oxidoreductase activity"/>
    <property type="evidence" value="ECO:0007669"/>
    <property type="project" value="InterPro"/>
</dbReference>
<organism evidence="6">
    <name type="scientific">bioreactor metagenome</name>
    <dbReference type="NCBI Taxonomy" id="1076179"/>
    <lineage>
        <taxon>unclassified sequences</taxon>
        <taxon>metagenomes</taxon>
        <taxon>ecological metagenomes</taxon>
    </lineage>
</organism>
<reference evidence="6" key="1">
    <citation type="submission" date="2019-08" db="EMBL/GenBank/DDBJ databases">
        <authorList>
            <person name="Kucharzyk K."/>
            <person name="Murdoch R.W."/>
            <person name="Higgins S."/>
            <person name="Loffler F."/>
        </authorList>
    </citation>
    <scope>NUCLEOTIDE SEQUENCE</scope>
</reference>
<accession>A0A645H3B7</accession>
<dbReference type="GO" id="GO:0017004">
    <property type="term" value="P:cytochrome complex assembly"/>
    <property type="evidence" value="ECO:0007669"/>
    <property type="project" value="UniProtKB-KW"/>
</dbReference>
<evidence type="ECO:0000256" key="2">
    <source>
        <dbReference type="ARBA" id="ARBA00022748"/>
    </source>
</evidence>
<feature type="domain" description="Thioredoxin" evidence="5">
    <location>
        <begin position="19"/>
        <end position="154"/>
    </location>
</feature>
<gene>
    <name evidence="6" type="primary">resA_118</name>
    <name evidence="6" type="ORF">SDC9_177794</name>
</gene>
<evidence type="ECO:0000313" key="6">
    <source>
        <dbReference type="EMBL" id="MPN30323.1"/>
    </source>
</evidence>